<gene>
    <name evidence="1" type="ORF">SK629_1810</name>
</gene>
<organism evidence="1 2">
    <name type="scientific">Streptococcus mitis</name>
    <dbReference type="NCBI Taxonomy" id="28037"/>
    <lineage>
        <taxon>Bacteria</taxon>
        <taxon>Bacillati</taxon>
        <taxon>Bacillota</taxon>
        <taxon>Bacilli</taxon>
        <taxon>Lactobacillales</taxon>
        <taxon>Streptococcaceae</taxon>
        <taxon>Streptococcus</taxon>
        <taxon>Streptococcus mitis group</taxon>
    </lineage>
</organism>
<protein>
    <recommendedName>
        <fullName evidence="3">Chlorohydrolase</fullName>
    </recommendedName>
</protein>
<evidence type="ECO:0000313" key="1">
    <source>
        <dbReference type="EMBL" id="KEQ35180.1"/>
    </source>
</evidence>
<reference evidence="1 2" key="1">
    <citation type="submission" date="2014-05" db="EMBL/GenBank/DDBJ databases">
        <authorList>
            <person name="Daugherty S.C."/>
            <person name="Tallon L.J."/>
            <person name="Sadzewicz L."/>
            <person name="Kilian M."/>
            <person name="Tettelin H."/>
        </authorList>
    </citation>
    <scope>NUCLEOTIDE SEQUENCE [LARGE SCALE GENOMIC DNA]</scope>
    <source>
        <strain evidence="1 2">SK629</strain>
    </source>
</reference>
<comment type="caution">
    <text evidence="1">The sequence shown here is derived from an EMBL/GenBank/DDBJ whole genome shotgun (WGS) entry which is preliminary data.</text>
</comment>
<dbReference type="AlphaFoldDB" id="A0A081PWV7"/>
<evidence type="ECO:0000313" key="2">
    <source>
        <dbReference type="Proteomes" id="UP000028090"/>
    </source>
</evidence>
<dbReference type="Proteomes" id="UP000028090">
    <property type="component" value="Unassembled WGS sequence"/>
</dbReference>
<dbReference type="EMBL" id="JPFU01000013">
    <property type="protein sequence ID" value="KEQ35180.1"/>
    <property type="molecule type" value="Genomic_DNA"/>
</dbReference>
<sequence length="40" mass="4660">MNYSKLKLKQYTTTAKTFLEINLYSMKIKEQTRKLAAGCT</sequence>
<name>A0A081PWV7_STRMT</name>
<proteinExistence type="predicted"/>
<evidence type="ECO:0008006" key="3">
    <source>
        <dbReference type="Google" id="ProtNLM"/>
    </source>
</evidence>
<dbReference type="PATRIC" id="fig|28037.95.peg.1737"/>
<accession>A0A081PWV7</accession>